<organism evidence="4 5">
    <name type="scientific">Apiospora rasikravindrae</name>
    <dbReference type="NCBI Taxonomy" id="990691"/>
    <lineage>
        <taxon>Eukaryota</taxon>
        <taxon>Fungi</taxon>
        <taxon>Dikarya</taxon>
        <taxon>Ascomycota</taxon>
        <taxon>Pezizomycotina</taxon>
        <taxon>Sordariomycetes</taxon>
        <taxon>Xylariomycetidae</taxon>
        <taxon>Amphisphaeriales</taxon>
        <taxon>Apiosporaceae</taxon>
        <taxon>Apiospora</taxon>
    </lineage>
</organism>
<name>A0ABR1SKT8_9PEZI</name>
<accession>A0ABR1SKT8</accession>
<dbReference type="EMBL" id="JAQQWK010000009">
    <property type="protein sequence ID" value="KAK8034950.1"/>
    <property type="molecule type" value="Genomic_DNA"/>
</dbReference>
<keyword evidence="2" id="KW-0539">Nucleus</keyword>
<reference evidence="4 5" key="1">
    <citation type="submission" date="2023-01" db="EMBL/GenBank/DDBJ databases">
        <title>Analysis of 21 Apiospora genomes using comparative genomics revels a genus with tremendous synthesis potential of carbohydrate active enzymes and secondary metabolites.</title>
        <authorList>
            <person name="Sorensen T."/>
        </authorList>
    </citation>
    <scope>NUCLEOTIDE SEQUENCE [LARGE SCALE GENOMIC DNA]</scope>
    <source>
        <strain evidence="4 5">CBS 33761</strain>
    </source>
</reference>
<sequence length="577" mass="63162">MKSARTNLVKRACDACKIRKIKCSETSPCNACTASGIACTFRKLQATRGPRSLRAKTIKKISETQIDSSNQKDGISVEDRPSDSAFKPVLAPNCAEAGPRAGHGSDINSLLQALDVYRLRLYPIWPIIDFEETRDGLVSGNSPSHVLLATAIRLATVAQLQGEAISPNDVPPSNLEHCDSLDLNGLRISFFLHIYHENQSPGGGKSLIYLRQALTLAQILRLDSEASYAGLPESEQEMRRRILWLLFVTERGVAMLHKLPVLLKPNIGFPVPGSHDRTNVLPAFLKLVNLFWVFDQSGVFEILQNSDSDLSNMTATARDCLDLLQTRLQDSAGDYEPSNDIQKADIFVTRQWMRAVLWRAAAKLGATLTINPVLVGREFLDFVSNLPQAALEAHGPTIEAKTYDIATAVIDAAVNQATQSAIDRPEEVLQGLQRLLSSSRGGNKALLASLYFKMASMPLEIPPALSGPRTVEDITDADVHFVSAGSPSGGPATLPSAWADLEDILAHSSFLRTPSGTATPNYHSIEQQNQQMSWAPLDFSTPLMRTPSPLDRALFDQYQINIEGIVPEQVWTEPPPP</sequence>
<dbReference type="InterPro" id="IPR001138">
    <property type="entry name" value="Zn2Cys6_DnaBD"/>
</dbReference>
<evidence type="ECO:0000256" key="1">
    <source>
        <dbReference type="ARBA" id="ARBA00022723"/>
    </source>
</evidence>
<evidence type="ECO:0000259" key="3">
    <source>
        <dbReference type="PROSITE" id="PS50048"/>
    </source>
</evidence>
<dbReference type="SMART" id="SM00066">
    <property type="entry name" value="GAL4"/>
    <property type="match status" value="1"/>
</dbReference>
<dbReference type="InterPro" id="IPR036864">
    <property type="entry name" value="Zn2-C6_fun-type_DNA-bd_sf"/>
</dbReference>
<dbReference type="Pfam" id="PF04082">
    <property type="entry name" value="Fungal_trans"/>
    <property type="match status" value="1"/>
</dbReference>
<dbReference type="PROSITE" id="PS50048">
    <property type="entry name" value="ZN2_CY6_FUNGAL_2"/>
    <property type="match status" value="1"/>
</dbReference>
<dbReference type="InterPro" id="IPR007219">
    <property type="entry name" value="XnlR_reg_dom"/>
</dbReference>
<dbReference type="PROSITE" id="PS00463">
    <property type="entry name" value="ZN2_CY6_FUNGAL_1"/>
    <property type="match status" value="1"/>
</dbReference>
<proteinExistence type="predicted"/>
<feature type="domain" description="Zn(2)-C6 fungal-type" evidence="3">
    <location>
        <begin position="12"/>
        <end position="41"/>
    </location>
</feature>
<dbReference type="InterPro" id="IPR050797">
    <property type="entry name" value="Carb_Metab_Trans_Reg"/>
</dbReference>
<dbReference type="Proteomes" id="UP001444661">
    <property type="component" value="Unassembled WGS sequence"/>
</dbReference>
<comment type="caution">
    <text evidence="4">The sequence shown here is derived from an EMBL/GenBank/DDBJ whole genome shotgun (WGS) entry which is preliminary data.</text>
</comment>
<evidence type="ECO:0000256" key="2">
    <source>
        <dbReference type="ARBA" id="ARBA00023242"/>
    </source>
</evidence>
<dbReference type="SUPFAM" id="SSF57701">
    <property type="entry name" value="Zn2/Cys6 DNA-binding domain"/>
    <property type="match status" value="1"/>
</dbReference>
<dbReference type="CDD" id="cd12148">
    <property type="entry name" value="fungal_TF_MHR"/>
    <property type="match status" value="1"/>
</dbReference>
<dbReference type="CDD" id="cd00067">
    <property type="entry name" value="GAL4"/>
    <property type="match status" value="1"/>
</dbReference>
<dbReference type="Gene3D" id="4.10.240.10">
    <property type="entry name" value="Zn(2)-C6 fungal-type DNA-binding domain"/>
    <property type="match status" value="1"/>
</dbReference>
<keyword evidence="1" id="KW-0479">Metal-binding</keyword>
<gene>
    <name evidence="4" type="ORF">PG993_009945</name>
</gene>
<dbReference type="PANTHER" id="PTHR31668">
    <property type="entry name" value="GLUCOSE TRANSPORT TRANSCRIPTION REGULATOR RGT1-RELATED-RELATED"/>
    <property type="match status" value="1"/>
</dbReference>
<dbReference type="PANTHER" id="PTHR31668:SF28">
    <property type="entry name" value="ZN(II)2CYS6 TRANSCRIPTION FACTOR (EUROFUNG)"/>
    <property type="match status" value="1"/>
</dbReference>
<dbReference type="Pfam" id="PF00172">
    <property type="entry name" value="Zn_clus"/>
    <property type="match status" value="1"/>
</dbReference>
<protein>
    <submittedName>
        <fullName evidence="4">NADP-dependent oxidoreductase domain-containing protein</fullName>
    </submittedName>
</protein>
<evidence type="ECO:0000313" key="5">
    <source>
        <dbReference type="Proteomes" id="UP001444661"/>
    </source>
</evidence>
<keyword evidence="5" id="KW-1185">Reference proteome</keyword>
<evidence type="ECO:0000313" key="4">
    <source>
        <dbReference type="EMBL" id="KAK8034950.1"/>
    </source>
</evidence>